<name>A0A811UEP9_CERCA</name>
<dbReference type="Proteomes" id="UP000606786">
    <property type="component" value="Unassembled WGS sequence"/>
</dbReference>
<feature type="non-terminal residue" evidence="1">
    <location>
        <position position="1"/>
    </location>
</feature>
<organism evidence="1 2">
    <name type="scientific">Ceratitis capitata</name>
    <name type="common">Mediterranean fruit fly</name>
    <name type="synonym">Tephritis capitata</name>
    <dbReference type="NCBI Taxonomy" id="7213"/>
    <lineage>
        <taxon>Eukaryota</taxon>
        <taxon>Metazoa</taxon>
        <taxon>Ecdysozoa</taxon>
        <taxon>Arthropoda</taxon>
        <taxon>Hexapoda</taxon>
        <taxon>Insecta</taxon>
        <taxon>Pterygota</taxon>
        <taxon>Neoptera</taxon>
        <taxon>Endopterygota</taxon>
        <taxon>Diptera</taxon>
        <taxon>Brachycera</taxon>
        <taxon>Muscomorpha</taxon>
        <taxon>Tephritoidea</taxon>
        <taxon>Tephritidae</taxon>
        <taxon>Ceratitis</taxon>
        <taxon>Ceratitis</taxon>
    </lineage>
</organism>
<proteinExistence type="predicted"/>
<evidence type="ECO:0000313" key="1">
    <source>
        <dbReference type="EMBL" id="CAD6997712.1"/>
    </source>
</evidence>
<dbReference type="EMBL" id="CAJHJT010000012">
    <property type="protein sequence ID" value="CAD6997712.1"/>
    <property type="molecule type" value="Genomic_DNA"/>
</dbReference>
<reference evidence="1" key="1">
    <citation type="submission" date="2020-11" db="EMBL/GenBank/DDBJ databases">
        <authorList>
            <person name="Whitehead M."/>
        </authorList>
    </citation>
    <scope>NUCLEOTIDE SEQUENCE</scope>
    <source>
        <strain evidence="1">EGII</strain>
    </source>
</reference>
<accession>A0A811UEP9</accession>
<dbReference type="AlphaFoldDB" id="A0A811UEP9"/>
<keyword evidence="2" id="KW-1185">Reference proteome</keyword>
<protein>
    <submittedName>
        <fullName evidence="1">(Mediterranean fruit fly) hypothetical protein</fullName>
    </submittedName>
</protein>
<comment type="caution">
    <text evidence="1">The sequence shown here is derived from an EMBL/GenBank/DDBJ whole genome shotgun (WGS) entry which is preliminary data.</text>
</comment>
<gene>
    <name evidence="1" type="ORF">CCAP1982_LOCUS6344</name>
</gene>
<evidence type="ECO:0000313" key="2">
    <source>
        <dbReference type="Proteomes" id="UP000606786"/>
    </source>
</evidence>
<sequence length="58" mass="6134">MLLSVASGSSTLARPQEITITTHVSATATASVHYSDNVRTFTNVATSTAVQNTIFHIL</sequence>